<reference evidence="1 2" key="1">
    <citation type="submission" date="2009-10" db="EMBL/GenBank/DDBJ databases">
        <authorList>
            <person name="Weinstock G."/>
            <person name="Sodergren E."/>
            <person name="Clifton S."/>
            <person name="Fulton L."/>
            <person name="Fulton B."/>
            <person name="Courtney L."/>
            <person name="Fronick C."/>
            <person name="Harrison M."/>
            <person name="Strong C."/>
            <person name="Farmer C."/>
            <person name="Delahaunty K."/>
            <person name="Markovic C."/>
            <person name="Hall O."/>
            <person name="Minx P."/>
            <person name="Tomlinson C."/>
            <person name="Mitreva M."/>
            <person name="Nelson J."/>
            <person name="Hou S."/>
            <person name="Wollam A."/>
            <person name="Pepin K.H."/>
            <person name="Johnson M."/>
            <person name="Bhonagiri V."/>
            <person name="Nash W.E."/>
            <person name="Warren W."/>
            <person name="Chinwalla A."/>
            <person name="Mardis E.R."/>
            <person name="Wilson R.K."/>
        </authorList>
    </citation>
    <scope>NUCLEOTIDE SEQUENCE [LARGE SCALE GENOMIC DNA]</scope>
    <source>
        <strain evidence="1 2">F0309</strain>
    </source>
</reference>
<dbReference type="Proteomes" id="UP000003150">
    <property type="component" value="Unassembled WGS sequence"/>
</dbReference>
<proteinExistence type="predicted"/>
<accession>D4TZT8</accession>
<sequence>MTQIISSVRYSYLQSSFVDRDAGHAGCKIVSIARSLSRSTQLKDEGTCL</sequence>
<protein>
    <submittedName>
        <fullName evidence="1">Uncharacterized protein</fullName>
    </submittedName>
</protein>
<evidence type="ECO:0000313" key="1">
    <source>
        <dbReference type="EMBL" id="EFF79593.1"/>
    </source>
</evidence>
<dbReference type="EMBL" id="ACYT02000045">
    <property type="protein sequence ID" value="EFF79593.1"/>
    <property type="molecule type" value="Genomic_DNA"/>
</dbReference>
<organism evidence="1 2">
    <name type="scientific">Schaalia odontolytica F0309</name>
    <dbReference type="NCBI Taxonomy" id="649742"/>
    <lineage>
        <taxon>Bacteria</taxon>
        <taxon>Bacillati</taxon>
        <taxon>Actinomycetota</taxon>
        <taxon>Actinomycetes</taxon>
        <taxon>Actinomycetales</taxon>
        <taxon>Actinomycetaceae</taxon>
        <taxon>Schaalia</taxon>
    </lineage>
</organism>
<comment type="caution">
    <text evidence="1">The sequence shown here is derived from an EMBL/GenBank/DDBJ whole genome shotgun (WGS) entry which is preliminary data.</text>
</comment>
<gene>
    <name evidence="1" type="ORF">HMPREF0970_01474</name>
</gene>
<dbReference type="AlphaFoldDB" id="D4TZT8"/>
<evidence type="ECO:0000313" key="2">
    <source>
        <dbReference type="Proteomes" id="UP000003150"/>
    </source>
</evidence>
<dbReference type="HOGENOM" id="CLU_3131403_0_0_11"/>
<name>D4TZT8_9ACTO</name>